<dbReference type="Proteomes" id="UP001360560">
    <property type="component" value="Unassembled WGS sequence"/>
</dbReference>
<feature type="domain" description="SWIRM" evidence="2">
    <location>
        <begin position="244"/>
        <end position="341"/>
    </location>
</feature>
<name>A0AAV5QP53_9ASCO</name>
<feature type="region of interest" description="Disordered" evidence="1">
    <location>
        <begin position="21"/>
        <end position="86"/>
    </location>
</feature>
<evidence type="ECO:0000313" key="3">
    <source>
        <dbReference type="EMBL" id="GMM36346.1"/>
    </source>
</evidence>
<dbReference type="PROSITE" id="PS50934">
    <property type="entry name" value="SWIRM"/>
    <property type="match status" value="1"/>
</dbReference>
<comment type="caution">
    <text evidence="3">The sequence shown here is derived from an EMBL/GenBank/DDBJ whole genome shotgun (WGS) entry which is preliminary data.</text>
</comment>
<proteinExistence type="predicted"/>
<dbReference type="GeneID" id="90074321"/>
<dbReference type="Gene3D" id="1.10.10.10">
    <property type="entry name" value="Winged helix-like DNA-binding domain superfamily/Winged helix DNA-binding domain"/>
    <property type="match status" value="1"/>
</dbReference>
<feature type="compositionally biased region" description="Polar residues" evidence="1">
    <location>
        <begin position="182"/>
        <end position="196"/>
    </location>
</feature>
<feature type="compositionally biased region" description="Polar residues" evidence="1">
    <location>
        <begin position="49"/>
        <end position="74"/>
    </location>
</feature>
<dbReference type="GO" id="GO:0006357">
    <property type="term" value="P:regulation of transcription by RNA polymerase II"/>
    <property type="evidence" value="ECO:0007669"/>
    <property type="project" value="TreeGrafter"/>
</dbReference>
<dbReference type="PANTHER" id="PTHR12374">
    <property type="entry name" value="TRANSCRIPTIONAL ADAPTOR 2 ADA2 -RELATED"/>
    <property type="match status" value="1"/>
</dbReference>
<sequence length="341" mass="38577">MSLIHASIDFQPILTKGKAVYPEEEKNDNNSNQVIPSPPLSPSKTPTSIDNSSICETPQPSITTCVKPQTPTPQKDNDLKPPQSSYPMASLKDFSFKVNAWEKIHDSNYLSNCSSFLNQYYILSSRKELVAPRREIRKNIPATSNTSSKRKCYREYTSDSFSDSGNGYERVRTRRITKERNGNGSANEASIANNSDIDAINSPPPKKRKVRDPSTPKPSFVDWKSIPDYSPNISTLPANNTRCLSTEWKGQPMNLSDDPLVDKLHPAEVTLASILRLPCNVYLDSKRRLFVEKVTRLKKHLPFRRTDAQKACRIDVNKASRLFAAFEKAGWLNDHHFKKFT</sequence>
<dbReference type="AlphaFoldDB" id="A0AAV5QP53"/>
<dbReference type="GO" id="GO:0070210">
    <property type="term" value="C:Rpd3L-Expanded complex"/>
    <property type="evidence" value="ECO:0007669"/>
    <property type="project" value="TreeGrafter"/>
</dbReference>
<dbReference type="GO" id="GO:0006338">
    <property type="term" value="P:chromatin remodeling"/>
    <property type="evidence" value="ECO:0007669"/>
    <property type="project" value="TreeGrafter"/>
</dbReference>
<reference evidence="3 4" key="1">
    <citation type="journal article" date="2023" name="Elife">
        <title>Identification of key yeast species and microbe-microbe interactions impacting larval growth of Drosophila in the wild.</title>
        <authorList>
            <person name="Mure A."/>
            <person name="Sugiura Y."/>
            <person name="Maeda R."/>
            <person name="Honda K."/>
            <person name="Sakurai N."/>
            <person name="Takahashi Y."/>
            <person name="Watada M."/>
            <person name="Katoh T."/>
            <person name="Gotoh A."/>
            <person name="Gotoh Y."/>
            <person name="Taniguchi I."/>
            <person name="Nakamura K."/>
            <person name="Hayashi T."/>
            <person name="Katayama T."/>
            <person name="Uemura T."/>
            <person name="Hattori Y."/>
        </authorList>
    </citation>
    <scope>NUCLEOTIDE SEQUENCE [LARGE SCALE GENOMIC DNA]</scope>
    <source>
        <strain evidence="3 4">SC-9</strain>
    </source>
</reference>
<dbReference type="RefSeq" id="XP_064853342.1">
    <property type="nucleotide sequence ID" value="XM_064997270.1"/>
</dbReference>
<dbReference type="FunFam" id="1.10.10.10:FF:000087">
    <property type="entry name" value="Transcriptional adapter 2"/>
    <property type="match status" value="1"/>
</dbReference>
<dbReference type="GO" id="GO:0003713">
    <property type="term" value="F:transcription coactivator activity"/>
    <property type="evidence" value="ECO:0007669"/>
    <property type="project" value="TreeGrafter"/>
</dbReference>
<dbReference type="InterPro" id="IPR007526">
    <property type="entry name" value="SWIRM"/>
</dbReference>
<dbReference type="SUPFAM" id="SSF46689">
    <property type="entry name" value="Homeodomain-like"/>
    <property type="match status" value="1"/>
</dbReference>
<keyword evidence="4" id="KW-1185">Reference proteome</keyword>
<accession>A0AAV5QP53</accession>
<organism evidence="3 4">
    <name type="scientific">Saccharomycopsis crataegensis</name>
    <dbReference type="NCBI Taxonomy" id="43959"/>
    <lineage>
        <taxon>Eukaryota</taxon>
        <taxon>Fungi</taxon>
        <taxon>Dikarya</taxon>
        <taxon>Ascomycota</taxon>
        <taxon>Saccharomycotina</taxon>
        <taxon>Saccharomycetes</taxon>
        <taxon>Saccharomycopsidaceae</taxon>
        <taxon>Saccharomycopsis</taxon>
    </lineage>
</organism>
<dbReference type="PANTHER" id="PTHR12374:SF21">
    <property type="entry name" value="SWIRM DOMAIN-CONTAINING PROTEIN FUN19-RELATED"/>
    <property type="match status" value="1"/>
</dbReference>
<dbReference type="Pfam" id="PF04433">
    <property type="entry name" value="SWIRM"/>
    <property type="match status" value="1"/>
</dbReference>
<dbReference type="InterPro" id="IPR009057">
    <property type="entry name" value="Homeodomain-like_sf"/>
</dbReference>
<evidence type="ECO:0000256" key="1">
    <source>
        <dbReference type="SAM" id="MobiDB-lite"/>
    </source>
</evidence>
<dbReference type="GO" id="GO:0003682">
    <property type="term" value="F:chromatin binding"/>
    <property type="evidence" value="ECO:0007669"/>
    <property type="project" value="TreeGrafter"/>
</dbReference>
<dbReference type="EMBL" id="BTFZ01000011">
    <property type="protein sequence ID" value="GMM36346.1"/>
    <property type="molecule type" value="Genomic_DNA"/>
</dbReference>
<dbReference type="InterPro" id="IPR036388">
    <property type="entry name" value="WH-like_DNA-bd_sf"/>
</dbReference>
<feature type="region of interest" description="Disordered" evidence="1">
    <location>
        <begin position="157"/>
        <end position="222"/>
    </location>
</feature>
<evidence type="ECO:0000313" key="4">
    <source>
        <dbReference type="Proteomes" id="UP001360560"/>
    </source>
</evidence>
<protein>
    <recommendedName>
        <fullName evidence="2">SWIRM domain-containing protein</fullName>
    </recommendedName>
</protein>
<evidence type="ECO:0000259" key="2">
    <source>
        <dbReference type="PROSITE" id="PS50934"/>
    </source>
</evidence>
<gene>
    <name evidence="3" type="ORF">DASC09_036710</name>
</gene>